<proteinExistence type="inferred from homology"/>
<feature type="region of interest" description="Disordered" evidence="5">
    <location>
        <begin position="392"/>
        <end position="430"/>
    </location>
</feature>
<evidence type="ECO:0000256" key="5">
    <source>
        <dbReference type="SAM" id="MobiDB-lite"/>
    </source>
</evidence>
<dbReference type="GO" id="GO:0051014">
    <property type="term" value="P:actin filament severing"/>
    <property type="evidence" value="ECO:0007669"/>
    <property type="project" value="TreeGrafter"/>
</dbReference>
<feature type="domain" description="Gelsolin-like" evidence="6">
    <location>
        <begin position="227"/>
        <end position="300"/>
    </location>
</feature>
<dbReference type="GeneTree" id="ENSGT00940000159305"/>
<keyword evidence="2" id="KW-0117">Actin capping</keyword>
<feature type="compositionally biased region" description="Gly residues" evidence="5">
    <location>
        <begin position="45"/>
        <end position="58"/>
    </location>
</feature>
<dbReference type="GO" id="GO:0090543">
    <property type="term" value="C:Flemming body"/>
    <property type="evidence" value="ECO:0007669"/>
    <property type="project" value="Ensembl"/>
</dbReference>
<dbReference type="GO" id="GO:0008154">
    <property type="term" value="P:actin polymerization or depolymerization"/>
    <property type="evidence" value="ECO:0007669"/>
    <property type="project" value="TreeGrafter"/>
</dbReference>
<dbReference type="FunFam" id="3.40.20.10:FF:000043">
    <property type="entry name" value="macrophage-capping protein-like isoform X2"/>
    <property type="match status" value="1"/>
</dbReference>
<feature type="region of interest" description="Disordered" evidence="5">
    <location>
        <begin position="351"/>
        <end position="371"/>
    </location>
</feature>
<dbReference type="GO" id="GO:0051016">
    <property type="term" value="P:barbed-end actin filament capping"/>
    <property type="evidence" value="ECO:0007669"/>
    <property type="project" value="TreeGrafter"/>
</dbReference>
<dbReference type="GO" id="GO:0072686">
    <property type="term" value="C:mitotic spindle"/>
    <property type="evidence" value="ECO:0007669"/>
    <property type="project" value="Ensembl"/>
</dbReference>
<dbReference type="InterPro" id="IPR007123">
    <property type="entry name" value="Gelsolin-like_dom"/>
</dbReference>
<dbReference type="GO" id="GO:0030031">
    <property type="term" value="P:cell projection assembly"/>
    <property type="evidence" value="ECO:0007669"/>
    <property type="project" value="TreeGrafter"/>
</dbReference>
<dbReference type="GO" id="GO:0005694">
    <property type="term" value="C:chromosome"/>
    <property type="evidence" value="ECO:0007669"/>
    <property type="project" value="Ensembl"/>
</dbReference>
<dbReference type="GO" id="GO:0019904">
    <property type="term" value="F:protein domain specific binding"/>
    <property type="evidence" value="ECO:0007669"/>
    <property type="project" value="Ensembl"/>
</dbReference>
<dbReference type="CDD" id="cd11290">
    <property type="entry name" value="gelsolin_S1_like"/>
    <property type="match status" value="1"/>
</dbReference>
<evidence type="ECO:0000313" key="7">
    <source>
        <dbReference type="Ensembl" id="ENSBMSP00010024691.1"/>
    </source>
</evidence>
<dbReference type="Ensembl" id="ENSBMST00010027188.1">
    <property type="protein sequence ID" value="ENSBMSP00010024691.1"/>
    <property type="gene ID" value="ENSBMSG00010017946.1"/>
</dbReference>
<organism evidence="7">
    <name type="scientific">Balaenoptera musculus</name>
    <name type="common">Blue whale</name>
    <dbReference type="NCBI Taxonomy" id="9771"/>
    <lineage>
        <taxon>Eukaryota</taxon>
        <taxon>Metazoa</taxon>
        <taxon>Chordata</taxon>
        <taxon>Craniata</taxon>
        <taxon>Vertebrata</taxon>
        <taxon>Euteleostomi</taxon>
        <taxon>Mammalia</taxon>
        <taxon>Eutheria</taxon>
        <taxon>Laurasiatheria</taxon>
        <taxon>Artiodactyla</taxon>
        <taxon>Whippomorpha</taxon>
        <taxon>Cetacea</taxon>
        <taxon>Mysticeti</taxon>
        <taxon>Balaenopteridae</taxon>
        <taxon>Balaenoptera</taxon>
    </lineage>
</organism>
<protein>
    <submittedName>
        <fullName evidence="7">Capping actin protein, gelsolin like</fullName>
    </submittedName>
</protein>
<dbReference type="PANTHER" id="PTHR11977:SF127">
    <property type="entry name" value="MACROPHAGE-CAPPING PROTEIN"/>
    <property type="match status" value="1"/>
</dbReference>
<dbReference type="Pfam" id="PF00626">
    <property type="entry name" value="Gelsolin"/>
    <property type="match status" value="2"/>
</dbReference>
<dbReference type="SMART" id="SM00262">
    <property type="entry name" value="GEL"/>
    <property type="match status" value="2"/>
</dbReference>
<sequence>MSISSVGDCLPAQHSLPFPSAPAGEGSQGWGRWVGISGDSRGKGEAAGVGGGVGGGAGWKEAEPEKQKWEEAELQSGDSMYSPIPQSGSPFPASVQDPGLHVWRVEKLKPVPVAPENQGIFFSGDSYLVLHNGLEELSDLHLWIGQQSSRDEQGACAVLAVHLNTLLGERPVQHREVQGNESDLFMSYFPRGLKYQEGGVESAFHKSSPLATPAAIKKLYQVKGKKNIRATERALSWDSFNTGDCFILDLGQNIFTWCGAKSNILERNKARDLALAIRDSERQGKARVEIVTDGEEPADMIQVESCGEGSSAWKPLREAVISWGHEGDAWRAVRASAVLLRAWLTHRVPWWDSESSTPRDGGAGGRAGGPSPPHLCPAPLCRQSLSHWGGGPGCDGLGRSRLSAQESLETWPALTPAGPGPQARSEGGRP</sequence>
<keyword evidence="3" id="KW-0677">Repeat</keyword>
<feature type="domain" description="Gelsolin-like" evidence="6">
    <location>
        <begin position="109"/>
        <end position="186"/>
    </location>
</feature>
<dbReference type="InterPro" id="IPR007122">
    <property type="entry name" value="Villin/Gelsolin"/>
</dbReference>
<evidence type="ECO:0000256" key="1">
    <source>
        <dbReference type="ARBA" id="ARBA00008418"/>
    </source>
</evidence>
<dbReference type="PRINTS" id="PR00597">
    <property type="entry name" value="GELSOLIN"/>
</dbReference>
<evidence type="ECO:0000256" key="3">
    <source>
        <dbReference type="ARBA" id="ARBA00022737"/>
    </source>
</evidence>
<dbReference type="Gene3D" id="3.40.20.10">
    <property type="entry name" value="Severin"/>
    <property type="match status" value="2"/>
</dbReference>
<dbReference type="GO" id="GO:0005814">
    <property type="term" value="C:centriole"/>
    <property type="evidence" value="ECO:0007669"/>
    <property type="project" value="Ensembl"/>
</dbReference>
<evidence type="ECO:0000256" key="2">
    <source>
        <dbReference type="ARBA" id="ARBA00022467"/>
    </source>
</evidence>
<dbReference type="FunFam" id="3.40.20.10:FF:000040">
    <property type="entry name" value="macrophage-capping protein-like isoform X1"/>
    <property type="match status" value="1"/>
</dbReference>
<dbReference type="CDD" id="cd11289">
    <property type="entry name" value="gelsolin_S2_like"/>
    <property type="match status" value="1"/>
</dbReference>
<reference evidence="7" key="1">
    <citation type="submission" date="2023-09" db="UniProtKB">
        <authorList>
            <consortium name="Ensembl"/>
        </authorList>
    </citation>
    <scope>IDENTIFICATION</scope>
</reference>
<dbReference type="GO" id="GO:0007417">
    <property type="term" value="P:central nervous system development"/>
    <property type="evidence" value="ECO:0007669"/>
    <property type="project" value="TreeGrafter"/>
</dbReference>
<dbReference type="GO" id="GO:0005737">
    <property type="term" value="C:cytoplasm"/>
    <property type="evidence" value="ECO:0007669"/>
    <property type="project" value="Ensembl"/>
</dbReference>
<dbReference type="SUPFAM" id="SSF55753">
    <property type="entry name" value="Actin depolymerizing proteins"/>
    <property type="match status" value="2"/>
</dbReference>
<feature type="compositionally biased region" description="Basic and acidic residues" evidence="5">
    <location>
        <begin position="60"/>
        <end position="71"/>
    </location>
</feature>
<evidence type="ECO:0000256" key="4">
    <source>
        <dbReference type="ARBA" id="ARBA00023203"/>
    </source>
</evidence>
<dbReference type="PANTHER" id="PTHR11977">
    <property type="entry name" value="VILLIN"/>
    <property type="match status" value="1"/>
</dbReference>
<keyword evidence="4" id="KW-0009">Actin-binding</keyword>
<dbReference type="GO" id="GO:0005730">
    <property type="term" value="C:nucleolus"/>
    <property type="evidence" value="ECO:0007669"/>
    <property type="project" value="Ensembl"/>
</dbReference>
<feature type="region of interest" description="Disordered" evidence="5">
    <location>
        <begin position="20"/>
        <end position="72"/>
    </location>
</feature>
<gene>
    <name evidence="7" type="primary">CAPG</name>
</gene>
<dbReference type="GO" id="GO:0015629">
    <property type="term" value="C:actin cytoskeleton"/>
    <property type="evidence" value="ECO:0007669"/>
    <property type="project" value="TreeGrafter"/>
</dbReference>
<name>A0A8C0DPK5_BALMU</name>
<dbReference type="InterPro" id="IPR029006">
    <property type="entry name" value="ADF-H/Gelsolin-like_dom_sf"/>
</dbReference>
<evidence type="ECO:0000259" key="6">
    <source>
        <dbReference type="Pfam" id="PF00626"/>
    </source>
</evidence>
<accession>A0A8C0DPK5</accession>
<dbReference type="GO" id="GO:0005654">
    <property type="term" value="C:nucleoplasm"/>
    <property type="evidence" value="ECO:0007669"/>
    <property type="project" value="Ensembl"/>
</dbReference>
<dbReference type="AlphaFoldDB" id="A0A8C0DPK5"/>
<comment type="similarity">
    <text evidence="1">Belongs to the villin/gelsolin family.</text>
</comment>
<dbReference type="GO" id="GO:0051015">
    <property type="term" value="F:actin filament binding"/>
    <property type="evidence" value="ECO:0007669"/>
    <property type="project" value="InterPro"/>
</dbReference>
<dbReference type="GO" id="GO:0005546">
    <property type="term" value="F:phosphatidylinositol-4,5-bisphosphate binding"/>
    <property type="evidence" value="ECO:0007669"/>
    <property type="project" value="TreeGrafter"/>
</dbReference>